<gene>
    <name evidence="2" type="ORF">DEAC_c01360</name>
</gene>
<feature type="compositionally biased region" description="Basic and acidic residues" evidence="1">
    <location>
        <begin position="17"/>
        <end position="32"/>
    </location>
</feature>
<dbReference type="Proteomes" id="UP000036356">
    <property type="component" value="Unassembled WGS sequence"/>
</dbReference>
<feature type="region of interest" description="Disordered" evidence="1">
    <location>
        <begin position="1"/>
        <end position="40"/>
    </location>
</feature>
<sequence length="40" mass="4626">MGTHKKVSRPKSPVTKSDPHYTEYDTQKERNIQRSIPNNG</sequence>
<keyword evidence="3" id="KW-1185">Reference proteome</keyword>
<dbReference type="EMBL" id="LDZY01000001">
    <property type="protein sequence ID" value="KLU67732.1"/>
    <property type="molecule type" value="Genomic_DNA"/>
</dbReference>
<protein>
    <submittedName>
        <fullName evidence="2">Uncharacterized protein</fullName>
    </submittedName>
</protein>
<comment type="caution">
    <text evidence="2">The sequence shown here is derived from an EMBL/GenBank/DDBJ whole genome shotgun (WGS) entry which is preliminary data.</text>
</comment>
<dbReference type="RefSeq" id="WP_282433363.1">
    <property type="nucleotide sequence ID" value="NZ_LDZY01000001.1"/>
</dbReference>
<name>A0A0J1FWQ2_9FIRM</name>
<organism evidence="2 3">
    <name type="scientific">Desulfosporosinus acididurans</name>
    <dbReference type="NCBI Taxonomy" id="476652"/>
    <lineage>
        <taxon>Bacteria</taxon>
        <taxon>Bacillati</taxon>
        <taxon>Bacillota</taxon>
        <taxon>Clostridia</taxon>
        <taxon>Eubacteriales</taxon>
        <taxon>Desulfitobacteriaceae</taxon>
        <taxon>Desulfosporosinus</taxon>
    </lineage>
</organism>
<evidence type="ECO:0000313" key="3">
    <source>
        <dbReference type="Proteomes" id="UP000036356"/>
    </source>
</evidence>
<dbReference type="AlphaFoldDB" id="A0A0J1FWQ2"/>
<proteinExistence type="predicted"/>
<accession>A0A0J1FWQ2</accession>
<evidence type="ECO:0000256" key="1">
    <source>
        <dbReference type="SAM" id="MobiDB-lite"/>
    </source>
</evidence>
<reference evidence="2 3" key="1">
    <citation type="submission" date="2015-06" db="EMBL/GenBank/DDBJ databases">
        <title>Draft genome of the moderately acidophilic sulfate reducer Candidatus Desulfosporosinus acididurans strain M1.</title>
        <authorList>
            <person name="Poehlein A."/>
            <person name="Petzsch P."/>
            <person name="Johnson B.D."/>
            <person name="Schloemann M."/>
            <person name="Daniel R."/>
            <person name="Muehling M."/>
        </authorList>
    </citation>
    <scope>NUCLEOTIDE SEQUENCE [LARGE SCALE GENOMIC DNA]</scope>
    <source>
        <strain evidence="2 3">M1</strain>
    </source>
</reference>
<dbReference type="STRING" id="476652.DEAC_c01360"/>
<evidence type="ECO:0000313" key="2">
    <source>
        <dbReference type="EMBL" id="KLU67732.1"/>
    </source>
</evidence>
<dbReference type="PATRIC" id="fig|476652.3.peg.135"/>